<evidence type="ECO:0000256" key="1">
    <source>
        <dbReference type="SAM" id="SignalP"/>
    </source>
</evidence>
<evidence type="ECO:0000259" key="2">
    <source>
        <dbReference type="Pfam" id="PF26353"/>
    </source>
</evidence>
<dbReference type="OrthoDB" id="1911879at2"/>
<accession>A0A372LL34</accession>
<evidence type="ECO:0000313" key="4">
    <source>
        <dbReference type="Proteomes" id="UP000264541"/>
    </source>
</evidence>
<dbReference type="PROSITE" id="PS51257">
    <property type="entry name" value="PROKAR_LIPOPROTEIN"/>
    <property type="match status" value="1"/>
</dbReference>
<name>A0A372LL34_9BACI</name>
<gene>
    <name evidence="3" type="ORF">D0469_14680</name>
</gene>
<dbReference type="Pfam" id="PF26353">
    <property type="entry name" value="YhfM"/>
    <property type="match status" value="1"/>
</dbReference>
<dbReference type="Proteomes" id="UP000264541">
    <property type="component" value="Unassembled WGS sequence"/>
</dbReference>
<protein>
    <recommendedName>
        <fullName evidence="2">YhfM-like domain-containing protein</fullName>
    </recommendedName>
</protein>
<reference evidence="3 4" key="1">
    <citation type="submission" date="2018-08" db="EMBL/GenBank/DDBJ databases">
        <title>Bacillus chawlae sp. nov., Bacillus glennii sp. nov., and Bacillus saganii sp. nov. Isolated from the Vehicle Assembly Building at Kennedy Space Center where the Viking Spacecraft were Assembled.</title>
        <authorList>
            <person name="Seuylemezian A."/>
            <person name="Vaishampayan P."/>
        </authorList>
    </citation>
    <scope>NUCLEOTIDE SEQUENCE [LARGE SCALE GENOMIC DNA]</scope>
    <source>
        <strain evidence="3 4">V47-23a</strain>
    </source>
</reference>
<proteinExistence type="predicted"/>
<feature type="domain" description="YhfM-like" evidence="2">
    <location>
        <begin position="26"/>
        <end position="137"/>
    </location>
</feature>
<dbReference type="EMBL" id="QVTE01000043">
    <property type="protein sequence ID" value="RFU67493.1"/>
    <property type="molecule type" value="Genomic_DNA"/>
</dbReference>
<dbReference type="InterPro" id="IPR058780">
    <property type="entry name" value="YhfM-like_dom"/>
</dbReference>
<dbReference type="AlphaFoldDB" id="A0A372LL34"/>
<feature type="chain" id="PRO_5038468750" description="YhfM-like domain-containing protein" evidence="1">
    <location>
        <begin position="18"/>
        <end position="145"/>
    </location>
</feature>
<keyword evidence="4" id="KW-1185">Reference proteome</keyword>
<keyword evidence="1" id="KW-0732">Signal</keyword>
<evidence type="ECO:0000313" key="3">
    <source>
        <dbReference type="EMBL" id="RFU67493.1"/>
    </source>
</evidence>
<feature type="signal peptide" evidence="1">
    <location>
        <begin position="1"/>
        <end position="17"/>
    </location>
</feature>
<sequence>MKIQTLFIALVAVFLFAVTGCSSGIENEEQKIVVQQRNNDNNADKYQDFREITDSEQVQKAKKILDEAEWNNSKVNMSRPADYQFFFHYKNEKIKADTIQHLIWISPNKDKLEVVRGNDEYVQLTEDNSEILFEIITGEDLTSLK</sequence>
<dbReference type="RefSeq" id="WP_117327488.1">
    <property type="nucleotide sequence ID" value="NZ_QVTE01000043.1"/>
</dbReference>
<organism evidence="3 4">
    <name type="scientific">Peribacillus saganii</name>
    <dbReference type="NCBI Taxonomy" id="2303992"/>
    <lineage>
        <taxon>Bacteria</taxon>
        <taxon>Bacillati</taxon>
        <taxon>Bacillota</taxon>
        <taxon>Bacilli</taxon>
        <taxon>Bacillales</taxon>
        <taxon>Bacillaceae</taxon>
        <taxon>Peribacillus</taxon>
    </lineage>
</organism>
<comment type="caution">
    <text evidence="3">The sequence shown here is derived from an EMBL/GenBank/DDBJ whole genome shotgun (WGS) entry which is preliminary data.</text>
</comment>